<evidence type="ECO:0000256" key="1">
    <source>
        <dbReference type="ARBA" id="ARBA00004442"/>
    </source>
</evidence>
<evidence type="ECO:0000259" key="7">
    <source>
        <dbReference type="Pfam" id="PF14322"/>
    </source>
</evidence>
<name>K2PYE6_9FLAO</name>
<dbReference type="InterPro" id="IPR012944">
    <property type="entry name" value="SusD_RagB_dom"/>
</dbReference>
<dbReference type="Gene3D" id="1.25.40.390">
    <property type="match status" value="1"/>
</dbReference>
<evidence type="ECO:0000259" key="6">
    <source>
        <dbReference type="Pfam" id="PF07980"/>
    </source>
</evidence>
<evidence type="ECO:0000256" key="2">
    <source>
        <dbReference type="ARBA" id="ARBA00006275"/>
    </source>
</evidence>
<protein>
    <submittedName>
        <fullName evidence="8">RagB/SusD domain-containing protein</fullName>
    </submittedName>
</protein>
<dbReference type="PROSITE" id="PS51257">
    <property type="entry name" value="PROKAR_LIPOPROTEIN"/>
    <property type="match status" value="1"/>
</dbReference>
<feature type="domain" description="RagB/SusD" evidence="6">
    <location>
        <begin position="361"/>
        <end position="531"/>
    </location>
</feature>
<dbReference type="Pfam" id="PF07980">
    <property type="entry name" value="SusD_RagB"/>
    <property type="match status" value="1"/>
</dbReference>
<gene>
    <name evidence="8" type="ORF">I215_03113</name>
</gene>
<keyword evidence="4" id="KW-0472">Membrane</keyword>
<evidence type="ECO:0000313" key="8">
    <source>
        <dbReference type="EMBL" id="EKF56479.1"/>
    </source>
</evidence>
<accession>K2PYE6</accession>
<dbReference type="eggNOG" id="COG0702">
    <property type="taxonomic scope" value="Bacteria"/>
</dbReference>
<sequence length="531" mass="59359">MKKLNIYILSIAMLAFGSCTKDFLDTEPMTELTSDNFYKTPSDAYDALVGCYDGLQIAIGASGMAFPVASEVLSDDCFGGTGNSDDYKYQMLDEFDASRSPANVNVFDDTWVKYYQAIFRCNALLQKMDQVQWGENQDLKITYQAEARFIRAYLYFDLVRLFGPIPLLTEPSEDIIPRFEVEEVYKVIAEDLSFAATQMDDVAYTELPSGRVTKWAAKSLLARVYLYYTGYYGAPDLVGVVNQSTALAHLEDVISKSGHGLVDDFNTLWPAASVDNFAGEDNKEVIFSVKFTYTSDYNGNTDGNHWMVMFGMREYDHLPYGRGWGITVNPELYNLYKDGDSRRDATVIAIDEEEIPFNKQEGQREYTGYYNKKYAPMTAIDEDGALGSIAEQLGGVNFQIGQFQDYYAIRYADVLLMASELGSSSAQQYFDQVRQRALGNDFVALTANQSNILNERHMEFAMEGIRYWDLLRQGIGTASSVLATSVTLPNGGVPTSKVISAGNIQATKGLQQIPDNQITLSNNVLTQNNGW</sequence>
<dbReference type="PATRIC" id="fig|555500.3.peg.647"/>
<evidence type="ECO:0000313" key="9">
    <source>
        <dbReference type="Proteomes" id="UP000007364"/>
    </source>
</evidence>
<evidence type="ECO:0000256" key="3">
    <source>
        <dbReference type="ARBA" id="ARBA00022729"/>
    </source>
</evidence>
<organism evidence="8 9">
    <name type="scientific">Galbibacter marinus</name>
    <dbReference type="NCBI Taxonomy" id="555500"/>
    <lineage>
        <taxon>Bacteria</taxon>
        <taxon>Pseudomonadati</taxon>
        <taxon>Bacteroidota</taxon>
        <taxon>Flavobacteriia</taxon>
        <taxon>Flavobacteriales</taxon>
        <taxon>Flavobacteriaceae</taxon>
        <taxon>Galbibacter</taxon>
    </lineage>
</organism>
<keyword evidence="9" id="KW-1185">Reference proteome</keyword>
<dbReference type="OrthoDB" id="5694214at2"/>
<dbReference type="InterPro" id="IPR033985">
    <property type="entry name" value="SusD-like_N"/>
</dbReference>
<dbReference type="InterPro" id="IPR011990">
    <property type="entry name" value="TPR-like_helical_dom_sf"/>
</dbReference>
<dbReference type="GO" id="GO:0009279">
    <property type="term" value="C:cell outer membrane"/>
    <property type="evidence" value="ECO:0007669"/>
    <property type="project" value="UniProtKB-SubCell"/>
</dbReference>
<keyword evidence="5" id="KW-0998">Cell outer membrane</keyword>
<dbReference type="Proteomes" id="UP000007364">
    <property type="component" value="Unassembled WGS sequence"/>
</dbReference>
<dbReference type="AlphaFoldDB" id="K2PYE6"/>
<proteinExistence type="inferred from homology"/>
<dbReference type="RefSeq" id="WP_008990498.1">
    <property type="nucleotide sequence ID" value="NZ_AMSG01000002.1"/>
</dbReference>
<evidence type="ECO:0000256" key="5">
    <source>
        <dbReference type="ARBA" id="ARBA00023237"/>
    </source>
</evidence>
<feature type="domain" description="SusD-like N-terminal" evidence="7">
    <location>
        <begin position="105"/>
        <end position="226"/>
    </location>
</feature>
<dbReference type="Pfam" id="PF14322">
    <property type="entry name" value="SusD-like_3"/>
    <property type="match status" value="1"/>
</dbReference>
<comment type="similarity">
    <text evidence="2">Belongs to the SusD family.</text>
</comment>
<dbReference type="SUPFAM" id="SSF48452">
    <property type="entry name" value="TPR-like"/>
    <property type="match status" value="1"/>
</dbReference>
<comment type="caution">
    <text evidence="8">The sequence shown here is derived from an EMBL/GenBank/DDBJ whole genome shotgun (WGS) entry which is preliminary data.</text>
</comment>
<evidence type="ECO:0000256" key="4">
    <source>
        <dbReference type="ARBA" id="ARBA00023136"/>
    </source>
</evidence>
<dbReference type="STRING" id="555500.I215_03113"/>
<dbReference type="EMBL" id="AMSG01000002">
    <property type="protein sequence ID" value="EKF56479.1"/>
    <property type="molecule type" value="Genomic_DNA"/>
</dbReference>
<reference evidence="8 9" key="1">
    <citation type="journal article" date="2012" name="J. Bacteriol.">
        <title>Genome Sequence of Galbibacter marinum Type Strain ck-I2-15.</title>
        <authorList>
            <person name="Lai Q."/>
            <person name="Li C."/>
            <person name="Shao Z."/>
        </authorList>
    </citation>
    <scope>NUCLEOTIDE SEQUENCE [LARGE SCALE GENOMIC DNA]</scope>
    <source>
        <strain evidence="9">ck-I2-15</strain>
    </source>
</reference>
<keyword evidence="3" id="KW-0732">Signal</keyword>
<comment type="subcellular location">
    <subcellularLocation>
        <location evidence="1">Cell outer membrane</location>
    </subcellularLocation>
</comment>